<dbReference type="PATRIC" id="fig|1398.22.peg.1040"/>
<accession>A0A133KWP0</accession>
<feature type="transmembrane region" description="Helical" evidence="7">
    <location>
        <begin position="90"/>
        <end position="115"/>
    </location>
</feature>
<keyword evidence="2" id="KW-0813">Transport</keyword>
<evidence type="ECO:0000256" key="4">
    <source>
        <dbReference type="ARBA" id="ARBA00022970"/>
    </source>
</evidence>
<evidence type="ECO:0000256" key="6">
    <source>
        <dbReference type="ARBA" id="ARBA00023136"/>
    </source>
</evidence>
<feature type="transmembrane region" description="Helical" evidence="7">
    <location>
        <begin position="354"/>
        <end position="374"/>
    </location>
</feature>
<feature type="transmembrane region" description="Helical" evidence="7">
    <location>
        <begin position="121"/>
        <end position="140"/>
    </location>
</feature>
<dbReference type="GO" id="GO:0055085">
    <property type="term" value="P:transmembrane transport"/>
    <property type="evidence" value="ECO:0007669"/>
    <property type="project" value="InterPro"/>
</dbReference>
<dbReference type="GO" id="GO:0005886">
    <property type="term" value="C:plasma membrane"/>
    <property type="evidence" value="ECO:0007669"/>
    <property type="project" value="UniProtKB-SubCell"/>
</dbReference>
<dbReference type="Proteomes" id="UP000070376">
    <property type="component" value="Unassembled WGS sequence"/>
</dbReference>
<feature type="transmembrane region" description="Helical" evidence="7">
    <location>
        <begin position="194"/>
        <end position="215"/>
    </location>
</feature>
<keyword evidence="5 7" id="KW-1133">Transmembrane helix</keyword>
<gene>
    <name evidence="9" type="ORF">HMPREF3213_01030</name>
</gene>
<keyword evidence="3 7" id="KW-0812">Transmembrane</keyword>
<feature type="transmembrane region" description="Helical" evidence="7">
    <location>
        <begin position="44"/>
        <end position="69"/>
    </location>
</feature>
<evidence type="ECO:0000256" key="7">
    <source>
        <dbReference type="SAM" id="Phobius"/>
    </source>
</evidence>
<organism evidence="9 10">
    <name type="scientific">Heyndrickxia coagulans</name>
    <name type="common">Weizmannia coagulans</name>
    <dbReference type="NCBI Taxonomy" id="1398"/>
    <lineage>
        <taxon>Bacteria</taxon>
        <taxon>Bacillati</taxon>
        <taxon>Bacillota</taxon>
        <taxon>Bacilli</taxon>
        <taxon>Bacillales</taxon>
        <taxon>Bacillaceae</taxon>
        <taxon>Heyndrickxia</taxon>
    </lineage>
</organism>
<name>A0A133KWP0_HEYCO</name>
<evidence type="ECO:0000313" key="10">
    <source>
        <dbReference type="Proteomes" id="UP000070376"/>
    </source>
</evidence>
<dbReference type="AlphaFoldDB" id="A0A133KWP0"/>
<dbReference type="FunFam" id="1.20.1740.10:FF:000001">
    <property type="entry name" value="Amino acid permease"/>
    <property type="match status" value="1"/>
</dbReference>
<evidence type="ECO:0000256" key="1">
    <source>
        <dbReference type="ARBA" id="ARBA00004651"/>
    </source>
</evidence>
<protein>
    <submittedName>
        <fullName evidence="9">Putative amino-acid permease RocC</fullName>
    </submittedName>
</protein>
<dbReference type="PIRSF" id="PIRSF006060">
    <property type="entry name" value="AA_transporter"/>
    <property type="match status" value="1"/>
</dbReference>
<feature type="domain" description="Amino acid permease/ SLC12A" evidence="8">
    <location>
        <begin position="14"/>
        <end position="435"/>
    </location>
</feature>
<evidence type="ECO:0000256" key="5">
    <source>
        <dbReference type="ARBA" id="ARBA00022989"/>
    </source>
</evidence>
<feature type="transmembrane region" description="Helical" evidence="7">
    <location>
        <begin position="420"/>
        <end position="438"/>
    </location>
</feature>
<comment type="caution">
    <text evidence="9">The sequence shown here is derived from an EMBL/GenBank/DDBJ whole genome shotgun (WGS) entry which is preliminary data.</text>
</comment>
<evidence type="ECO:0000256" key="2">
    <source>
        <dbReference type="ARBA" id="ARBA00022448"/>
    </source>
</evidence>
<dbReference type="RefSeq" id="WP_052123256.1">
    <property type="nucleotide sequence ID" value="NZ_JBCMZI010000010.1"/>
</dbReference>
<dbReference type="InterPro" id="IPR004841">
    <property type="entry name" value="AA-permease/SLC12A_dom"/>
</dbReference>
<feature type="transmembrane region" description="Helical" evidence="7">
    <location>
        <begin position="152"/>
        <end position="174"/>
    </location>
</feature>
<dbReference type="InterPro" id="IPR004840">
    <property type="entry name" value="Amino_acid_permease_CS"/>
</dbReference>
<dbReference type="Gene3D" id="1.20.1740.10">
    <property type="entry name" value="Amino acid/polyamine transporter I"/>
    <property type="match status" value="1"/>
</dbReference>
<dbReference type="PANTHER" id="PTHR43495:SF5">
    <property type="entry name" value="GAMMA-AMINOBUTYRIC ACID PERMEASE"/>
    <property type="match status" value="1"/>
</dbReference>
<sequence length="461" mass="50001">MESTSLQKKLLPRHVSLMAMGGAIGTGVFKGSAETVSLAGPGVIFSYIIGGLLLLVVMGAIAEMAIAYPDTNMKGFVRKAFGQRASFVMGWLYCFMWLSVCCIEIVVAGSFLQYWLPNIPLWALSLSCAALVVGINLMNVKNYGEFEFWFAGIKITMIIVFILLGGCILFGLIPSDEIGYLQNFTAHGGFFPKGILSIFSALLIVMFSFGGSELIGLTVIELKNAESILPKVIKNFVWRIVLFYTAPILVICGLVPWNEISHHASPFVQVLSIAGLQGSAHLMNFILITAVLSAANSGIYGCTRMLHSLSLEGEAPKSFSYVTKKGVPLYSLILTAVMLIIAAMIAFIAQDQVFAILMAVPGFVVSMVWIFICLSQLKLRRSYPVSPGFKLWGFPYVTIAAAAILIIITGAFMLSAQNRISMIACVIVLALLTAISIFKFKNAGDKSVQISQVQPARKLDP</sequence>
<dbReference type="GO" id="GO:0006865">
    <property type="term" value="P:amino acid transport"/>
    <property type="evidence" value="ECO:0007669"/>
    <property type="project" value="UniProtKB-KW"/>
</dbReference>
<dbReference type="EMBL" id="LRPN01000033">
    <property type="protein sequence ID" value="KWZ83971.1"/>
    <property type="molecule type" value="Genomic_DNA"/>
</dbReference>
<feature type="transmembrane region" description="Helical" evidence="7">
    <location>
        <begin position="236"/>
        <end position="257"/>
    </location>
</feature>
<evidence type="ECO:0000313" key="9">
    <source>
        <dbReference type="EMBL" id="KWZ83971.1"/>
    </source>
</evidence>
<evidence type="ECO:0000256" key="3">
    <source>
        <dbReference type="ARBA" id="ARBA00022692"/>
    </source>
</evidence>
<feature type="transmembrane region" description="Helical" evidence="7">
    <location>
        <begin position="327"/>
        <end position="348"/>
    </location>
</feature>
<dbReference type="PANTHER" id="PTHR43495">
    <property type="entry name" value="GABA PERMEASE"/>
    <property type="match status" value="1"/>
</dbReference>
<evidence type="ECO:0000259" key="8">
    <source>
        <dbReference type="Pfam" id="PF00324"/>
    </source>
</evidence>
<keyword evidence="6 7" id="KW-0472">Membrane</keyword>
<dbReference type="PROSITE" id="PS00218">
    <property type="entry name" value="AMINO_ACID_PERMEASE_1"/>
    <property type="match status" value="1"/>
</dbReference>
<reference evidence="10" key="1">
    <citation type="submission" date="2016-01" db="EMBL/GenBank/DDBJ databases">
        <authorList>
            <person name="Mitreva M."/>
            <person name="Pepin K.H."/>
            <person name="Mihindukulasuriya K.A."/>
            <person name="Fulton R."/>
            <person name="Fronick C."/>
            <person name="O'Laughlin M."/>
            <person name="Miner T."/>
            <person name="Herter B."/>
            <person name="Rosa B.A."/>
            <person name="Cordes M."/>
            <person name="Tomlinson C."/>
            <person name="Wollam A."/>
            <person name="Palsikar V.B."/>
            <person name="Mardis E.R."/>
            <person name="Wilson R.K."/>
        </authorList>
    </citation>
    <scope>NUCLEOTIDE SEQUENCE [LARGE SCALE GENOMIC DNA]</scope>
    <source>
        <strain evidence="10">GED7749B</strain>
    </source>
</reference>
<feature type="transmembrane region" description="Helical" evidence="7">
    <location>
        <begin position="15"/>
        <end position="32"/>
    </location>
</feature>
<proteinExistence type="predicted"/>
<feature type="transmembrane region" description="Helical" evidence="7">
    <location>
        <begin position="394"/>
        <end position="414"/>
    </location>
</feature>
<dbReference type="Pfam" id="PF00324">
    <property type="entry name" value="AA_permease"/>
    <property type="match status" value="1"/>
</dbReference>
<keyword evidence="4" id="KW-0029">Amino-acid transport</keyword>
<comment type="subcellular location">
    <subcellularLocation>
        <location evidence="1">Cell membrane</location>
        <topology evidence="1">Multi-pass membrane protein</topology>
    </subcellularLocation>
</comment>